<dbReference type="GeneID" id="5004139"/>
<dbReference type="PANTHER" id="PTHR12311">
    <property type="entry name" value="ACTIVATOR OF BASAL TRANSCRIPTION 1"/>
    <property type="match status" value="1"/>
</dbReference>
<dbReference type="Gramene" id="ABO98196">
    <property type="protein sequence ID" value="ABO98196"/>
    <property type="gene ID" value="OSTLU_7029"/>
</dbReference>
<gene>
    <name evidence="7" type="ORF">OSTLU_7029</name>
</gene>
<dbReference type="CDD" id="cd12263">
    <property type="entry name" value="RRM_ABT1_like"/>
    <property type="match status" value="1"/>
</dbReference>
<dbReference type="AlphaFoldDB" id="A4S3E1"/>
<dbReference type="SUPFAM" id="SSF54928">
    <property type="entry name" value="RNA-binding domain, RBD"/>
    <property type="match status" value="1"/>
</dbReference>
<evidence type="ECO:0000259" key="6">
    <source>
        <dbReference type="PROSITE" id="PS50102"/>
    </source>
</evidence>
<dbReference type="InterPro" id="IPR039119">
    <property type="entry name" value="ABT1/Esf2"/>
</dbReference>
<evidence type="ECO:0000256" key="5">
    <source>
        <dbReference type="PROSITE-ProRule" id="PRU00176"/>
    </source>
</evidence>
<organism evidence="7 8">
    <name type="scientific">Ostreococcus lucimarinus (strain CCE9901)</name>
    <dbReference type="NCBI Taxonomy" id="436017"/>
    <lineage>
        <taxon>Eukaryota</taxon>
        <taxon>Viridiplantae</taxon>
        <taxon>Chlorophyta</taxon>
        <taxon>Mamiellophyceae</taxon>
        <taxon>Mamiellales</taxon>
        <taxon>Bathycoccaceae</taxon>
        <taxon>Ostreococcus</taxon>
    </lineage>
</organism>
<dbReference type="GO" id="GO:0000472">
    <property type="term" value="P:endonucleolytic cleavage to generate mature 5'-end of SSU-rRNA from (SSU-rRNA, 5.8S rRNA, LSU-rRNA)"/>
    <property type="evidence" value="ECO:0007669"/>
    <property type="project" value="TreeGrafter"/>
</dbReference>
<evidence type="ECO:0000256" key="3">
    <source>
        <dbReference type="ARBA" id="ARBA00022884"/>
    </source>
</evidence>
<dbReference type="eggNOG" id="KOG3152">
    <property type="taxonomic scope" value="Eukaryota"/>
</dbReference>
<comment type="subcellular location">
    <subcellularLocation>
        <location evidence="1">Nucleus</location>
        <location evidence="1">Nucleolus</location>
    </subcellularLocation>
</comment>
<dbReference type="PANTHER" id="PTHR12311:SF7">
    <property type="entry name" value="ACTIVATOR OF BASAL TRANSCRIPTION 1"/>
    <property type="match status" value="1"/>
</dbReference>
<name>A4S3E1_OSTLU</name>
<keyword evidence="8" id="KW-1185">Reference proteome</keyword>
<evidence type="ECO:0000256" key="4">
    <source>
        <dbReference type="ARBA" id="ARBA00023242"/>
    </source>
</evidence>
<dbReference type="InterPro" id="IPR035979">
    <property type="entry name" value="RBD_domain_sf"/>
</dbReference>
<dbReference type="Gene3D" id="3.30.70.330">
    <property type="match status" value="1"/>
</dbReference>
<dbReference type="STRING" id="436017.A4S3E1"/>
<sequence>KKPTLDAKALERVRADHARRGVVFLGTIPPFMKPTKLRQLLSVYGETDRMYLAAEDPATRAKRKKFGGNTGKKYVEGWVEFRNKKDAKRAAEMLHGREVGGKRRSAHYYDLWNIKYLPKFKWDNLTEEMEYQKALREKKLQLELSVAKKERDFYLAKLDQGKALEAMKERRAKRR</sequence>
<dbReference type="InterPro" id="IPR034353">
    <property type="entry name" value="ABT1/ESF2_RRM"/>
</dbReference>
<dbReference type="HOGENOM" id="CLU_054086_2_1_1"/>
<dbReference type="SMART" id="SM00360">
    <property type="entry name" value="RRM"/>
    <property type="match status" value="1"/>
</dbReference>
<dbReference type="InterPro" id="IPR000504">
    <property type="entry name" value="RRM_dom"/>
</dbReference>
<dbReference type="Pfam" id="PF00076">
    <property type="entry name" value="RRM_1"/>
    <property type="match status" value="1"/>
</dbReference>
<dbReference type="InterPro" id="IPR012677">
    <property type="entry name" value="Nucleotide-bd_a/b_plait_sf"/>
</dbReference>
<dbReference type="GO" id="GO:0034462">
    <property type="term" value="P:small-subunit processome assembly"/>
    <property type="evidence" value="ECO:0007669"/>
    <property type="project" value="TreeGrafter"/>
</dbReference>
<evidence type="ECO:0000256" key="1">
    <source>
        <dbReference type="ARBA" id="ARBA00004604"/>
    </source>
</evidence>
<dbReference type="PROSITE" id="PS50102">
    <property type="entry name" value="RRM"/>
    <property type="match status" value="1"/>
</dbReference>
<protein>
    <recommendedName>
        <fullName evidence="6">RRM domain-containing protein</fullName>
    </recommendedName>
</protein>
<dbReference type="GO" id="GO:0000480">
    <property type="term" value="P:endonucleolytic cleavage in 5'-ETS of tricistronic rRNA transcript (SSU-rRNA, 5.8S rRNA, LSU-rRNA)"/>
    <property type="evidence" value="ECO:0007669"/>
    <property type="project" value="TreeGrafter"/>
</dbReference>
<comment type="similarity">
    <text evidence="2">Belongs to the ESF2/ABP1 family.</text>
</comment>
<dbReference type="KEGG" id="olu:OSTLU_7029"/>
<proteinExistence type="inferred from homology"/>
<feature type="domain" description="RRM" evidence="6">
    <location>
        <begin position="21"/>
        <end position="111"/>
    </location>
</feature>
<evidence type="ECO:0000313" key="8">
    <source>
        <dbReference type="Proteomes" id="UP000001568"/>
    </source>
</evidence>
<evidence type="ECO:0000256" key="2">
    <source>
        <dbReference type="ARBA" id="ARBA00005819"/>
    </source>
</evidence>
<dbReference type="GO" id="GO:0005730">
    <property type="term" value="C:nucleolus"/>
    <property type="evidence" value="ECO:0007669"/>
    <property type="project" value="UniProtKB-SubCell"/>
</dbReference>
<dbReference type="OMA" id="ILAIPHC"/>
<dbReference type="OrthoDB" id="287393at2759"/>
<accession>A4S3E1</accession>
<keyword evidence="3 5" id="KW-0694">RNA-binding</keyword>
<reference evidence="7 8" key="1">
    <citation type="journal article" date="2007" name="Proc. Natl. Acad. Sci. U.S.A.">
        <title>The tiny eukaryote Ostreococcus provides genomic insights into the paradox of plankton speciation.</title>
        <authorList>
            <person name="Palenik B."/>
            <person name="Grimwood J."/>
            <person name="Aerts A."/>
            <person name="Rouze P."/>
            <person name="Salamov A."/>
            <person name="Putnam N."/>
            <person name="Dupont C."/>
            <person name="Jorgensen R."/>
            <person name="Derelle E."/>
            <person name="Rombauts S."/>
            <person name="Zhou K."/>
            <person name="Otillar R."/>
            <person name="Merchant S.S."/>
            <person name="Podell S."/>
            <person name="Gaasterland T."/>
            <person name="Napoli C."/>
            <person name="Gendler K."/>
            <person name="Manuell A."/>
            <person name="Tai V."/>
            <person name="Vallon O."/>
            <person name="Piganeau G."/>
            <person name="Jancek S."/>
            <person name="Heijde M."/>
            <person name="Jabbari K."/>
            <person name="Bowler C."/>
            <person name="Lohr M."/>
            <person name="Robbens S."/>
            <person name="Werner G."/>
            <person name="Dubchak I."/>
            <person name="Pazour G.J."/>
            <person name="Ren Q."/>
            <person name="Paulsen I."/>
            <person name="Delwiche C."/>
            <person name="Schmutz J."/>
            <person name="Rokhsar D."/>
            <person name="Van de Peer Y."/>
            <person name="Moreau H."/>
            <person name="Grigoriev I.V."/>
        </authorList>
    </citation>
    <scope>NUCLEOTIDE SEQUENCE [LARGE SCALE GENOMIC DNA]</scope>
    <source>
        <strain evidence="7 8">CCE9901</strain>
    </source>
</reference>
<dbReference type="Proteomes" id="UP000001568">
    <property type="component" value="Chromosome 10"/>
</dbReference>
<dbReference type="GO" id="GO:0000447">
    <property type="term" value="P:endonucleolytic cleavage in ITS1 to separate SSU-rRNA from 5.8S rRNA and LSU-rRNA from tricistronic rRNA transcript (SSU-rRNA, 5.8S rRNA, LSU-rRNA)"/>
    <property type="evidence" value="ECO:0007669"/>
    <property type="project" value="TreeGrafter"/>
</dbReference>
<dbReference type="GO" id="GO:0003723">
    <property type="term" value="F:RNA binding"/>
    <property type="evidence" value="ECO:0007669"/>
    <property type="project" value="UniProtKB-UniRule"/>
</dbReference>
<feature type="non-terminal residue" evidence="7">
    <location>
        <position position="175"/>
    </location>
</feature>
<evidence type="ECO:0000313" key="7">
    <source>
        <dbReference type="EMBL" id="ABO98196.1"/>
    </source>
</evidence>
<dbReference type="EMBL" id="CP000590">
    <property type="protein sequence ID" value="ABO98196.1"/>
    <property type="molecule type" value="Genomic_DNA"/>
</dbReference>
<feature type="non-terminal residue" evidence="7">
    <location>
        <position position="1"/>
    </location>
</feature>
<keyword evidence="4" id="KW-0539">Nucleus</keyword>
<dbReference type="RefSeq" id="XP_001419903.1">
    <property type="nucleotide sequence ID" value="XM_001419866.1"/>
</dbReference>